<dbReference type="Proteomes" id="UP000784294">
    <property type="component" value="Unassembled WGS sequence"/>
</dbReference>
<organism evidence="1 2">
    <name type="scientific">Protopolystoma xenopodis</name>
    <dbReference type="NCBI Taxonomy" id="117903"/>
    <lineage>
        <taxon>Eukaryota</taxon>
        <taxon>Metazoa</taxon>
        <taxon>Spiralia</taxon>
        <taxon>Lophotrochozoa</taxon>
        <taxon>Platyhelminthes</taxon>
        <taxon>Monogenea</taxon>
        <taxon>Polyopisthocotylea</taxon>
        <taxon>Polystomatidea</taxon>
        <taxon>Polystomatidae</taxon>
        <taxon>Protopolystoma</taxon>
    </lineage>
</organism>
<evidence type="ECO:0000313" key="1">
    <source>
        <dbReference type="EMBL" id="VEL10997.1"/>
    </source>
</evidence>
<name>A0A3S5AA19_9PLAT</name>
<keyword evidence="2" id="KW-1185">Reference proteome</keyword>
<dbReference type="OrthoDB" id="6782675at2759"/>
<reference evidence="1" key="1">
    <citation type="submission" date="2018-11" db="EMBL/GenBank/DDBJ databases">
        <authorList>
            <consortium name="Pathogen Informatics"/>
        </authorList>
    </citation>
    <scope>NUCLEOTIDE SEQUENCE</scope>
</reference>
<dbReference type="EMBL" id="CAAALY010010546">
    <property type="protein sequence ID" value="VEL10997.1"/>
    <property type="molecule type" value="Genomic_DNA"/>
</dbReference>
<gene>
    <name evidence="1" type="ORF">PXEA_LOCUS4437</name>
</gene>
<sequence length="86" mass="9842">MQEMIAERSGLAKHIAVTGHTIDWSGAERLVSYEENNREPKIKKAMNKLPQRSLMNMRLEEGIVSTNCEYREDSKKKTLGLKTAIH</sequence>
<protein>
    <submittedName>
        <fullName evidence="1">Uncharacterized protein</fullName>
    </submittedName>
</protein>
<accession>A0A3S5AA19</accession>
<dbReference type="AlphaFoldDB" id="A0A3S5AA19"/>
<evidence type="ECO:0000313" key="2">
    <source>
        <dbReference type="Proteomes" id="UP000784294"/>
    </source>
</evidence>
<comment type="caution">
    <text evidence="1">The sequence shown here is derived from an EMBL/GenBank/DDBJ whole genome shotgun (WGS) entry which is preliminary data.</text>
</comment>
<proteinExistence type="predicted"/>